<dbReference type="InterPro" id="IPR040190">
    <property type="entry name" value="MURQ/GCKR"/>
</dbReference>
<dbReference type="EC" id="4.2.1.126" evidence="4"/>
<dbReference type="GO" id="GO:0016835">
    <property type="term" value="F:carbon-oxygen lyase activity"/>
    <property type="evidence" value="ECO:0007669"/>
    <property type="project" value="InterPro"/>
</dbReference>
<proteinExistence type="predicted"/>
<dbReference type="NCBIfam" id="NF003915">
    <property type="entry name" value="PRK05441.1"/>
    <property type="match status" value="1"/>
</dbReference>
<dbReference type="InterPro" id="IPR046348">
    <property type="entry name" value="SIS_dom_sf"/>
</dbReference>
<dbReference type="EMBL" id="CDOE01000058">
    <property type="protein sequence ID" value="CEN35443.1"/>
    <property type="molecule type" value="Genomic_DNA"/>
</dbReference>
<dbReference type="FunFam" id="3.40.50.10490:FF:000014">
    <property type="entry name" value="N-acetylmuramic acid 6-phosphate etherase"/>
    <property type="match status" value="1"/>
</dbReference>
<evidence type="ECO:0000256" key="1">
    <source>
        <dbReference type="ARBA" id="ARBA00023239"/>
    </source>
</evidence>
<dbReference type="InterPro" id="IPR001347">
    <property type="entry name" value="SIS_dom"/>
</dbReference>
<dbReference type="SUPFAM" id="SSF53697">
    <property type="entry name" value="SIS domain"/>
    <property type="match status" value="1"/>
</dbReference>
<protein>
    <submittedName>
        <fullName evidence="4">N-acetylmuramic acid 6-phosphate etherase</fullName>
        <ecNumber evidence="4">4.2.1.126</ecNumber>
    </submittedName>
</protein>
<evidence type="ECO:0000259" key="3">
    <source>
        <dbReference type="PROSITE" id="PS51464"/>
    </source>
</evidence>
<evidence type="ECO:0000313" key="4">
    <source>
        <dbReference type="EMBL" id="CEN35443.1"/>
    </source>
</evidence>
<dbReference type="PANTHER" id="PTHR10088:SF4">
    <property type="entry name" value="GLUCOKINASE REGULATORY PROTEIN"/>
    <property type="match status" value="1"/>
</dbReference>
<dbReference type="CDD" id="cd05007">
    <property type="entry name" value="SIS_Etherase"/>
    <property type="match status" value="1"/>
</dbReference>
<dbReference type="GO" id="GO:0046348">
    <property type="term" value="P:amino sugar catabolic process"/>
    <property type="evidence" value="ECO:0007669"/>
    <property type="project" value="InterPro"/>
</dbReference>
<keyword evidence="2" id="KW-0119">Carbohydrate metabolism</keyword>
<accession>A0A0B7HCY9</accession>
<evidence type="ECO:0000256" key="2">
    <source>
        <dbReference type="ARBA" id="ARBA00023277"/>
    </source>
</evidence>
<dbReference type="Pfam" id="PF22645">
    <property type="entry name" value="GKRP_SIS_N"/>
    <property type="match status" value="1"/>
</dbReference>
<sequence length="314" mass="35004">MHLPFSRRNCTWGVNVPLVSFYYFFTIESEKNDILQQILKQNTLETYRKITEEPSKYDHLEQMDVHTILKGINNEDKVVAEMVEKSIPQIERFVMALEERFGRGGRLFYIGAGTSGRLGILDASEIPPTYGMPHDRVIGLIAGGDTAIRKAVENAEDDISQAWKDICAFNPTPEDAVLGIAASGTTPYVIGGIKKARENGLLTAGLTNNPQSPLAQLAEMPIEVNVGPEFVTGSTRMKSGTSQKMVLNMISTALMIRIGRVQGNKMVNMQLNNNKLIDRGVRFLMEELHIDYQKAYELLLKYGSVHNALENALK</sequence>
<dbReference type="InterPro" id="IPR005486">
    <property type="entry name" value="Glucokinase_regulatory_CS"/>
</dbReference>
<dbReference type="NCBIfam" id="NF009222">
    <property type="entry name" value="PRK12570.1"/>
    <property type="match status" value="1"/>
</dbReference>
<reference evidence="4 5" key="1">
    <citation type="submission" date="2015-01" db="EMBL/GenBank/DDBJ databases">
        <authorList>
            <person name="Xiang T."/>
            <person name="Song Y."/>
            <person name="Huang L."/>
            <person name="Wang B."/>
            <person name="Wu P."/>
        </authorList>
    </citation>
    <scope>NUCLEOTIDE SEQUENCE [LARGE SCALE GENOMIC DNA]</scope>
    <source>
        <strain evidence="4 5">Cc12</strain>
    </source>
</reference>
<dbReference type="GO" id="GO:0097367">
    <property type="term" value="F:carbohydrate derivative binding"/>
    <property type="evidence" value="ECO:0007669"/>
    <property type="project" value="InterPro"/>
</dbReference>
<dbReference type="PROSITE" id="PS01272">
    <property type="entry name" value="GCKR"/>
    <property type="match status" value="1"/>
</dbReference>
<dbReference type="Proteomes" id="UP000044026">
    <property type="component" value="Unassembled WGS sequence"/>
</dbReference>
<dbReference type="AlphaFoldDB" id="A0A0B7HCY9"/>
<dbReference type="PROSITE" id="PS51464">
    <property type="entry name" value="SIS"/>
    <property type="match status" value="1"/>
</dbReference>
<name>A0A0B7HCY9_9FLAO</name>
<evidence type="ECO:0000313" key="5">
    <source>
        <dbReference type="Proteomes" id="UP000044026"/>
    </source>
</evidence>
<dbReference type="Gene3D" id="3.40.50.10490">
    <property type="entry name" value="Glucose-6-phosphate isomerase like protein, domain 1"/>
    <property type="match status" value="1"/>
</dbReference>
<keyword evidence="1 4" id="KW-0456">Lyase</keyword>
<feature type="domain" description="SIS" evidence="3">
    <location>
        <begin position="97"/>
        <end position="260"/>
    </location>
</feature>
<organism evidence="4 5">
    <name type="scientific">Capnocytophaga canimorsus</name>
    <dbReference type="NCBI Taxonomy" id="28188"/>
    <lineage>
        <taxon>Bacteria</taxon>
        <taxon>Pseudomonadati</taxon>
        <taxon>Bacteroidota</taxon>
        <taxon>Flavobacteriia</taxon>
        <taxon>Flavobacteriales</taxon>
        <taxon>Flavobacteriaceae</taxon>
        <taxon>Capnocytophaga</taxon>
    </lineage>
</organism>
<dbReference type="InterPro" id="IPR005488">
    <property type="entry name" value="Etherase_MurQ"/>
</dbReference>
<dbReference type="PANTHER" id="PTHR10088">
    <property type="entry name" value="GLUCOKINASE REGULATORY PROTEIN"/>
    <property type="match status" value="1"/>
</dbReference>
<gene>
    <name evidence="4" type="primary">murQ</name>
    <name evidence="4" type="ORF">CCAN12_610026</name>
</gene>